<dbReference type="Gene3D" id="3.10.580.10">
    <property type="entry name" value="CBS-domain"/>
    <property type="match status" value="1"/>
</dbReference>
<dbReference type="CDD" id="cd04604">
    <property type="entry name" value="CBS_pair_SIS_assoc"/>
    <property type="match status" value="1"/>
</dbReference>
<gene>
    <name evidence="10" type="ORF">CEE37_04455</name>
</gene>
<dbReference type="PANTHER" id="PTHR42745:SF1">
    <property type="entry name" value="ARABINOSE 5-PHOSPHATE ISOMERASE KDSD"/>
    <property type="match status" value="1"/>
</dbReference>
<evidence type="ECO:0000256" key="4">
    <source>
        <dbReference type="PIRNR" id="PIRNR004692"/>
    </source>
</evidence>
<dbReference type="AlphaFoldDB" id="A0A532V3Q8"/>
<evidence type="ECO:0000256" key="6">
    <source>
        <dbReference type="PIRSR" id="PIRSR004692-3"/>
    </source>
</evidence>
<dbReference type="PIRSF" id="PIRSF004692">
    <property type="entry name" value="KdsD_KpsF"/>
    <property type="match status" value="1"/>
</dbReference>
<sequence length="327" mass="34850">MNEKSKYLDECRKVIQIEADAIQKLLTRVDGGIVKALDIIYACSEKNGRVILSGMGKSGLVARKIAATLSSTGTPSLFLHPAEAIHGDVGVVDPSDVAMVISKSGRNDELALLLPAFKLLDIPVIGMLGDPHSPLAERCDAVIDVSVAEEACPLDLVPTASTTAALVMGDALAISLLHRRGFTEEDFALLHPGGTLGRRLLLKLDSIMHSGDNIPKVEESTPLKELIVEMTTKMLGATCVTNSANELLGMITDGDLRRLLERGGDLESITAADLMNCDPKTINADALATRAISIMEKHSITQLVIVDDNKQIAGIVHLHDLLKAGIT</sequence>
<evidence type="ECO:0000259" key="8">
    <source>
        <dbReference type="PROSITE" id="PS51371"/>
    </source>
</evidence>
<evidence type="ECO:0000256" key="5">
    <source>
        <dbReference type="PIRSR" id="PIRSR004692-2"/>
    </source>
</evidence>
<feature type="domain" description="SIS" evidence="9">
    <location>
        <begin position="39"/>
        <end position="182"/>
    </location>
</feature>
<dbReference type="FunFam" id="3.40.50.10490:FF:000011">
    <property type="entry name" value="Arabinose 5-phosphate isomerase"/>
    <property type="match status" value="1"/>
</dbReference>
<dbReference type="PROSITE" id="PS51371">
    <property type="entry name" value="CBS"/>
    <property type="match status" value="2"/>
</dbReference>
<dbReference type="PROSITE" id="PS51464">
    <property type="entry name" value="SIS"/>
    <property type="match status" value="1"/>
</dbReference>
<dbReference type="SUPFAM" id="SSF53697">
    <property type="entry name" value="SIS domain"/>
    <property type="match status" value="1"/>
</dbReference>
<protein>
    <submittedName>
        <fullName evidence="10">D-arabinose 5-phosphate isomerase</fullName>
    </submittedName>
</protein>
<dbReference type="InterPro" id="IPR001347">
    <property type="entry name" value="SIS_dom"/>
</dbReference>
<dbReference type="InterPro" id="IPR004800">
    <property type="entry name" value="KdsD/KpsF-type"/>
</dbReference>
<feature type="domain" description="CBS" evidence="8">
    <location>
        <begin position="208"/>
        <end position="266"/>
    </location>
</feature>
<dbReference type="PANTHER" id="PTHR42745">
    <property type="match status" value="1"/>
</dbReference>
<evidence type="ECO:0000313" key="11">
    <source>
        <dbReference type="Proteomes" id="UP000319619"/>
    </source>
</evidence>
<keyword evidence="2" id="KW-0677">Repeat</keyword>
<dbReference type="GO" id="GO:0005975">
    <property type="term" value="P:carbohydrate metabolic process"/>
    <property type="evidence" value="ECO:0007669"/>
    <property type="project" value="InterPro"/>
</dbReference>
<dbReference type="Proteomes" id="UP000319619">
    <property type="component" value="Unassembled WGS sequence"/>
</dbReference>
<dbReference type="Pfam" id="PF01380">
    <property type="entry name" value="SIS"/>
    <property type="match status" value="1"/>
</dbReference>
<accession>A0A532V3Q8</accession>
<dbReference type="InterPro" id="IPR000644">
    <property type="entry name" value="CBS_dom"/>
</dbReference>
<dbReference type="SMART" id="SM00116">
    <property type="entry name" value="CBS"/>
    <property type="match status" value="2"/>
</dbReference>
<dbReference type="Gene3D" id="3.40.50.10490">
    <property type="entry name" value="Glucose-6-phosphate isomerase like protein, domain 1"/>
    <property type="match status" value="1"/>
</dbReference>
<keyword evidence="10" id="KW-0413">Isomerase</keyword>
<feature type="site" description="Catalytically relevant" evidence="6">
    <location>
        <position position="150"/>
    </location>
</feature>
<keyword evidence="3 7" id="KW-0129">CBS domain</keyword>
<dbReference type="InterPro" id="IPR050986">
    <property type="entry name" value="GutQ/KpsF_isomerases"/>
</dbReference>
<dbReference type="NCBIfam" id="TIGR00393">
    <property type="entry name" value="kpsF"/>
    <property type="match status" value="1"/>
</dbReference>
<dbReference type="GO" id="GO:0097367">
    <property type="term" value="F:carbohydrate derivative binding"/>
    <property type="evidence" value="ECO:0007669"/>
    <property type="project" value="InterPro"/>
</dbReference>
<reference evidence="10 11" key="1">
    <citation type="submission" date="2017-06" db="EMBL/GenBank/DDBJ databases">
        <title>Novel microbial phyla capable of carbon fixation and sulfur reduction in deep-sea sediments.</title>
        <authorList>
            <person name="Huang J."/>
            <person name="Baker B."/>
            <person name="Wang Y."/>
        </authorList>
    </citation>
    <scope>NUCLEOTIDE SEQUENCE [LARGE SCALE GENOMIC DNA]</scope>
    <source>
        <strain evidence="10">B3_LCP</strain>
    </source>
</reference>
<dbReference type="GO" id="GO:0046872">
    <property type="term" value="F:metal ion binding"/>
    <property type="evidence" value="ECO:0007669"/>
    <property type="project" value="UniProtKB-KW"/>
</dbReference>
<evidence type="ECO:0000256" key="7">
    <source>
        <dbReference type="PROSITE-ProRule" id="PRU00703"/>
    </source>
</evidence>
<dbReference type="InterPro" id="IPR046342">
    <property type="entry name" value="CBS_dom_sf"/>
</dbReference>
<keyword evidence="5" id="KW-0862">Zinc</keyword>
<evidence type="ECO:0000259" key="9">
    <source>
        <dbReference type="PROSITE" id="PS51464"/>
    </source>
</evidence>
<dbReference type="CDD" id="cd05014">
    <property type="entry name" value="SIS_Kpsf"/>
    <property type="match status" value="1"/>
</dbReference>
<evidence type="ECO:0000256" key="2">
    <source>
        <dbReference type="ARBA" id="ARBA00022737"/>
    </source>
</evidence>
<comment type="similarity">
    <text evidence="1 4">Belongs to the SIS family. GutQ/KpsF subfamily.</text>
</comment>
<feature type="site" description="Catalytically relevant" evidence="6">
    <location>
        <position position="109"/>
    </location>
</feature>
<evidence type="ECO:0000256" key="3">
    <source>
        <dbReference type="ARBA" id="ARBA00023122"/>
    </source>
</evidence>
<evidence type="ECO:0000313" key="10">
    <source>
        <dbReference type="EMBL" id="TKJ41825.1"/>
    </source>
</evidence>
<dbReference type="InterPro" id="IPR035474">
    <property type="entry name" value="SIS_Kpsf"/>
</dbReference>
<feature type="binding site" evidence="5">
    <location>
        <position position="80"/>
    </location>
    <ligand>
        <name>Zn(2+)</name>
        <dbReference type="ChEBI" id="CHEBI:29105"/>
    </ligand>
</feature>
<dbReference type="GO" id="GO:0019146">
    <property type="term" value="F:arabinose-5-phosphate isomerase activity"/>
    <property type="evidence" value="ECO:0007669"/>
    <property type="project" value="UniProtKB-ARBA"/>
</dbReference>
<feature type="site" description="Catalytically relevant" evidence="6">
    <location>
        <position position="191"/>
    </location>
</feature>
<dbReference type="InterPro" id="IPR046348">
    <property type="entry name" value="SIS_dom_sf"/>
</dbReference>
<dbReference type="EMBL" id="NJBN01000002">
    <property type="protein sequence ID" value="TKJ41825.1"/>
    <property type="molecule type" value="Genomic_DNA"/>
</dbReference>
<dbReference type="Pfam" id="PF00571">
    <property type="entry name" value="CBS"/>
    <property type="match status" value="2"/>
</dbReference>
<dbReference type="GO" id="GO:1901135">
    <property type="term" value="P:carbohydrate derivative metabolic process"/>
    <property type="evidence" value="ECO:0007669"/>
    <property type="project" value="InterPro"/>
</dbReference>
<evidence type="ECO:0000256" key="1">
    <source>
        <dbReference type="ARBA" id="ARBA00008165"/>
    </source>
</evidence>
<keyword evidence="5" id="KW-0479">Metal-binding</keyword>
<feature type="domain" description="CBS" evidence="8">
    <location>
        <begin position="275"/>
        <end position="327"/>
    </location>
</feature>
<organism evidence="10 11">
    <name type="scientific">candidate division LCP-89 bacterium B3_LCP</name>
    <dbReference type="NCBI Taxonomy" id="2012998"/>
    <lineage>
        <taxon>Bacteria</taxon>
        <taxon>Pseudomonadati</taxon>
        <taxon>Bacteria division LCP-89</taxon>
    </lineage>
</organism>
<comment type="caution">
    <text evidence="10">The sequence shown here is derived from an EMBL/GenBank/DDBJ whole genome shotgun (WGS) entry which is preliminary data.</text>
</comment>
<feature type="site" description="Catalytically relevant" evidence="6">
    <location>
        <position position="57"/>
    </location>
</feature>
<name>A0A532V3Q8_UNCL8</name>
<proteinExistence type="inferred from homology"/>